<dbReference type="EMBL" id="OV725081">
    <property type="protein sequence ID" value="CAH1403518.1"/>
    <property type="molecule type" value="Genomic_DNA"/>
</dbReference>
<reference evidence="3" key="1">
    <citation type="submission" date="2022-01" db="EMBL/GenBank/DDBJ databases">
        <authorList>
            <person name="King R."/>
        </authorList>
    </citation>
    <scope>NUCLEOTIDE SEQUENCE</scope>
</reference>
<feature type="signal peptide" evidence="1">
    <location>
        <begin position="1"/>
        <end position="29"/>
    </location>
</feature>
<feature type="chain" id="PRO_5040224053" description="Peptidase C1A papain C-terminal domain-containing protein" evidence="1">
    <location>
        <begin position="30"/>
        <end position="114"/>
    </location>
</feature>
<dbReference type="SUPFAM" id="SSF54001">
    <property type="entry name" value="Cysteine proteinases"/>
    <property type="match status" value="1"/>
</dbReference>
<protein>
    <recommendedName>
        <fullName evidence="2">Peptidase C1A papain C-terminal domain-containing protein</fullName>
    </recommendedName>
</protein>
<dbReference type="GO" id="GO:0006508">
    <property type="term" value="P:proteolysis"/>
    <property type="evidence" value="ECO:0007669"/>
    <property type="project" value="InterPro"/>
</dbReference>
<evidence type="ECO:0000313" key="3">
    <source>
        <dbReference type="EMBL" id="CAH1403518.1"/>
    </source>
</evidence>
<evidence type="ECO:0000259" key="2">
    <source>
        <dbReference type="Pfam" id="PF00112"/>
    </source>
</evidence>
<dbReference type="OrthoDB" id="10253408at2759"/>
<name>A0A9P0HK70_NEZVI</name>
<accession>A0A9P0HK70</accession>
<organism evidence="3 4">
    <name type="scientific">Nezara viridula</name>
    <name type="common">Southern green stink bug</name>
    <name type="synonym">Cimex viridulus</name>
    <dbReference type="NCBI Taxonomy" id="85310"/>
    <lineage>
        <taxon>Eukaryota</taxon>
        <taxon>Metazoa</taxon>
        <taxon>Ecdysozoa</taxon>
        <taxon>Arthropoda</taxon>
        <taxon>Hexapoda</taxon>
        <taxon>Insecta</taxon>
        <taxon>Pterygota</taxon>
        <taxon>Neoptera</taxon>
        <taxon>Paraneoptera</taxon>
        <taxon>Hemiptera</taxon>
        <taxon>Heteroptera</taxon>
        <taxon>Panheteroptera</taxon>
        <taxon>Pentatomomorpha</taxon>
        <taxon>Pentatomoidea</taxon>
        <taxon>Pentatomidae</taxon>
        <taxon>Pentatominae</taxon>
        <taxon>Nezara</taxon>
    </lineage>
</organism>
<gene>
    <name evidence="3" type="ORF">NEZAVI_LOCUS12119</name>
</gene>
<dbReference type="Pfam" id="PF00112">
    <property type="entry name" value="Peptidase_C1"/>
    <property type="match status" value="1"/>
</dbReference>
<dbReference type="GO" id="GO:0008234">
    <property type="term" value="F:cysteine-type peptidase activity"/>
    <property type="evidence" value="ECO:0007669"/>
    <property type="project" value="InterPro"/>
</dbReference>
<keyword evidence="1" id="KW-0732">Signal</keyword>
<dbReference type="Proteomes" id="UP001152798">
    <property type="component" value="Chromosome 5"/>
</dbReference>
<keyword evidence="4" id="KW-1185">Reference proteome</keyword>
<dbReference type="AlphaFoldDB" id="A0A9P0HK70"/>
<feature type="domain" description="Peptidase C1A papain C-terminal" evidence="2">
    <location>
        <begin position="38"/>
        <end position="107"/>
    </location>
</feature>
<evidence type="ECO:0000256" key="1">
    <source>
        <dbReference type="SAM" id="SignalP"/>
    </source>
</evidence>
<dbReference type="InterPro" id="IPR038765">
    <property type="entry name" value="Papain-like_cys_pep_sf"/>
</dbReference>
<sequence length="114" mass="12295">MSPLCVHLAFVSNIFTSFVSFNLQFLANGVVTSTKDGQINSKCKFKKANVGATITGYKDIQSGSESALQSTVVNIGPISVAIDVSDDSFQLYDSGVCYEEDCSSDEMKNLLLHL</sequence>
<evidence type="ECO:0000313" key="4">
    <source>
        <dbReference type="Proteomes" id="UP001152798"/>
    </source>
</evidence>
<proteinExistence type="predicted"/>
<dbReference type="InterPro" id="IPR000668">
    <property type="entry name" value="Peptidase_C1A_C"/>
</dbReference>
<dbReference type="Gene3D" id="3.90.70.10">
    <property type="entry name" value="Cysteine proteinases"/>
    <property type="match status" value="1"/>
</dbReference>